<gene>
    <name evidence="1" type="ORF">SAY86_008549</name>
</gene>
<protein>
    <submittedName>
        <fullName evidence="1">Uncharacterized protein</fullName>
    </submittedName>
</protein>
<dbReference type="AlphaFoldDB" id="A0AAN7QAV8"/>
<keyword evidence="2" id="KW-1185">Reference proteome</keyword>
<comment type="caution">
    <text evidence="1">The sequence shown here is derived from an EMBL/GenBank/DDBJ whole genome shotgun (WGS) entry which is preliminary data.</text>
</comment>
<organism evidence="1 2">
    <name type="scientific">Trapa natans</name>
    <name type="common">Water chestnut</name>
    <dbReference type="NCBI Taxonomy" id="22666"/>
    <lineage>
        <taxon>Eukaryota</taxon>
        <taxon>Viridiplantae</taxon>
        <taxon>Streptophyta</taxon>
        <taxon>Embryophyta</taxon>
        <taxon>Tracheophyta</taxon>
        <taxon>Spermatophyta</taxon>
        <taxon>Magnoliopsida</taxon>
        <taxon>eudicotyledons</taxon>
        <taxon>Gunneridae</taxon>
        <taxon>Pentapetalae</taxon>
        <taxon>rosids</taxon>
        <taxon>malvids</taxon>
        <taxon>Myrtales</taxon>
        <taxon>Lythraceae</taxon>
        <taxon>Trapa</taxon>
    </lineage>
</organism>
<dbReference type="EMBL" id="JAXQNO010000024">
    <property type="protein sequence ID" value="KAK4762781.1"/>
    <property type="molecule type" value="Genomic_DNA"/>
</dbReference>
<reference evidence="1 2" key="1">
    <citation type="journal article" date="2023" name="Hortic Res">
        <title>Pangenome of water caltrop reveals structural variations and asymmetric subgenome divergence after allopolyploidization.</title>
        <authorList>
            <person name="Zhang X."/>
            <person name="Chen Y."/>
            <person name="Wang L."/>
            <person name="Yuan Y."/>
            <person name="Fang M."/>
            <person name="Shi L."/>
            <person name="Lu R."/>
            <person name="Comes H.P."/>
            <person name="Ma Y."/>
            <person name="Chen Y."/>
            <person name="Huang G."/>
            <person name="Zhou Y."/>
            <person name="Zheng Z."/>
            <person name="Qiu Y."/>
        </authorList>
    </citation>
    <scope>NUCLEOTIDE SEQUENCE [LARGE SCALE GENOMIC DNA]</scope>
    <source>
        <strain evidence="1">F231</strain>
    </source>
</reference>
<evidence type="ECO:0000313" key="1">
    <source>
        <dbReference type="EMBL" id="KAK4762781.1"/>
    </source>
</evidence>
<dbReference type="Proteomes" id="UP001346149">
    <property type="component" value="Unassembled WGS sequence"/>
</dbReference>
<accession>A0AAN7QAV8</accession>
<proteinExistence type="predicted"/>
<name>A0AAN7QAV8_TRANT</name>
<evidence type="ECO:0000313" key="2">
    <source>
        <dbReference type="Proteomes" id="UP001346149"/>
    </source>
</evidence>
<sequence length="123" mass="14110">MSLHKIILPFESTRSISSVGRNDTEKERRQTNGVMKKLIGHCREAIQMNITNHKMRFPTRIIMDQAKSVVHFLIRFLQQLQVGRSIKLQAYKLMAGPMWTDAGSSVIFFTYQTRSILAKAIGD</sequence>